<dbReference type="EMBL" id="BMKM01000003">
    <property type="protein sequence ID" value="GGE18295.1"/>
    <property type="molecule type" value="Genomic_DNA"/>
</dbReference>
<protein>
    <submittedName>
        <fullName evidence="1">Uncharacterized protein</fullName>
    </submittedName>
</protein>
<accession>A0A8H9FY55</accession>
<evidence type="ECO:0000313" key="2">
    <source>
        <dbReference type="Proteomes" id="UP000614460"/>
    </source>
</evidence>
<gene>
    <name evidence="1" type="ORF">GCM10011516_14920</name>
</gene>
<keyword evidence="2" id="KW-1185">Reference proteome</keyword>
<reference evidence="1" key="1">
    <citation type="journal article" date="2014" name="Int. J. Syst. Evol. Microbiol.">
        <title>Complete genome sequence of Corynebacterium casei LMG S-19264T (=DSM 44701T), isolated from a smear-ripened cheese.</title>
        <authorList>
            <consortium name="US DOE Joint Genome Institute (JGI-PGF)"/>
            <person name="Walter F."/>
            <person name="Albersmeier A."/>
            <person name="Kalinowski J."/>
            <person name="Ruckert C."/>
        </authorList>
    </citation>
    <scope>NUCLEOTIDE SEQUENCE</scope>
    <source>
        <strain evidence="1">CGMCC 1.15966</strain>
    </source>
</reference>
<reference evidence="1" key="2">
    <citation type="submission" date="2020-09" db="EMBL/GenBank/DDBJ databases">
        <authorList>
            <person name="Sun Q."/>
            <person name="Zhou Y."/>
        </authorList>
    </citation>
    <scope>NUCLEOTIDE SEQUENCE</scope>
    <source>
        <strain evidence="1">CGMCC 1.15966</strain>
    </source>
</reference>
<dbReference type="RefSeq" id="WP_182498403.1">
    <property type="nucleotide sequence ID" value="NZ_BMKM01000003.1"/>
</dbReference>
<sequence>MLKKRYKRPEPQHKLREYLETKKDYKYDLTDSIEIKSPDLTKLKNFNTVLSAERFYKITKFYNEDIASVIDFIFPDLKLPNKPKKNFGDERSIIENILLPLPKYYTSLEEIAYLTDIDIDRLKEILSKSTVVISASELILLEKVKKLKAGTLFKAVFGHIKIKRVKKI</sequence>
<organism evidence="1 2">
    <name type="scientific">Sphingobacterium cellulitidis</name>
    <dbReference type="NCBI Taxonomy" id="1768011"/>
    <lineage>
        <taxon>Bacteria</taxon>
        <taxon>Pseudomonadati</taxon>
        <taxon>Bacteroidota</taxon>
        <taxon>Sphingobacteriia</taxon>
        <taxon>Sphingobacteriales</taxon>
        <taxon>Sphingobacteriaceae</taxon>
        <taxon>Sphingobacterium</taxon>
    </lineage>
</organism>
<dbReference type="Proteomes" id="UP000614460">
    <property type="component" value="Unassembled WGS sequence"/>
</dbReference>
<evidence type="ECO:0000313" key="1">
    <source>
        <dbReference type="EMBL" id="GGE18295.1"/>
    </source>
</evidence>
<dbReference type="AlphaFoldDB" id="A0A8H9FY55"/>
<name>A0A8H9FY55_9SPHI</name>
<proteinExistence type="predicted"/>
<comment type="caution">
    <text evidence="1">The sequence shown here is derived from an EMBL/GenBank/DDBJ whole genome shotgun (WGS) entry which is preliminary data.</text>
</comment>